<dbReference type="Proteomes" id="UP000054047">
    <property type="component" value="Unassembled WGS sequence"/>
</dbReference>
<proteinExistence type="predicted"/>
<dbReference type="EMBL" id="KN742190">
    <property type="protein sequence ID" value="KIH53037.1"/>
    <property type="molecule type" value="Genomic_DNA"/>
</dbReference>
<evidence type="ECO:0000313" key="1">
    <source>
        <dbReference type="EMBL" id="KIH53037.1"/>
    </source>
</evidence>
<dbReference type="InterPro" id="IPR035940">
    <property type="entry name" value="CAP_sf"/>
</dbReference>
<dbReference type="SUPFAM" id="SSF55797">
    <property type="entry name" value="PR-1-like"/>
    <property type="match status" value="1"/>
</dbReference>
<sequence length="134" mass="14942">MSNDLQDIAVGMHNYFRRLAATGWDQTKDGYAPRASAMLALNYVCDANANNIGKLTKALVDDCNKDAPPATNGYSLNYYYERTLQLSREELLQKAITEWADEVSKVGKENLYEKDKGFNNFANVHQGSTPPGDN</sequence>
<evidence type="ECO:0000313" key="2">
    <source>
        <dbReference type="Proteomes" id="UP000054047"/>
    </source>
</evidence>
<dbReference type="AlphaFoldDB" id="A0A0C2CTA8"/>
<name>A0A0C2CTA8_9BILA</name>
<dbReference type="Gene3D" id="3.40.33.10">
    <property type="entry name" value="CAP"/>
    <property type="match status" value="1"/>
</dbReference>
<accession>A0A0C2CTA8</accession>
<gene>
    <name evidence="1" type="ORF">ANCDUO_16846</name>
</gene>
<protein>
    <recommendedName>
        <fullName evidence="3">SCP domain-containing protein</fullName>
    </recommendedName>
</protein>
<reference evidence="1 2" key="1">
    <citation type="submission" date="2013-12" db="EMBL/GenBank/DDBJ databases">
        <title>Draft genome of the parsitic nematode Ancylostoma duodenale.</title>
        <authorList>
            <person name="Mitreva M."/>
        </authorList>
    </citation>
    <scope>NUCLEOTIDE SEQUENCE [LARGE SCALE GENOMIC DNA]</scope>
    <source>
        <strain evidence="1 2">Zhejiang</strain>
    </source>
</reference>
<keyword evidence="2" id="KW-1185">Reference proteome</keyword>
<evidence type="ECO:0008006" key="3">
    <source>
        <dbReference type="Google" id="ProtNLM"/>
    </source>
</evidence>
<organism evidence="1 2">
    <name type="scientific">Ancylostoma duodenale</name>
    <dbReference type="NCBI Taxonomy" id="51022"/>
    <lineage>
        <taxon>Eukaryota</taxon>
        <taxon>Metazoa</taxon>
        <taxon>Ecdysozoa</taxon>
        <taxon>Nematoda</taxon>
        <taxon>Chromadorea</taxon>
        <taxon>Rhabditida</taxon>
        <taxon>Rhabditina</taxon>
        <taxon>Rhabditomorpha</taxon>
        <taxon>Strongyloidea</taxon>
        <taxon>Ancylostomatidae</taxon>
        <taxon>Ancylostomatinae</taxon>
        <taxon>Ancylostoma</taxon>
    </lineage>
</organism>
<dbReference type="OrthoDB" id="5815488at2759"/>